<dbReference type="InterPro" id="IPR001173">
    <property type="entry name" value="Glyco_trans_2-like"/>
</dbReference>
<accession>A0A380TC96</accession>
<dbReference type="InterPro" id="IPR029044">
    <property type="entry name" value="Nucleotide-diphossugar_trans"/>
</dbReference>
<reference evidence="2" key="1">
    <citation type="submission" date="2018-07" db="EMBL/GenBank/DDBJ databases">
        <authorList>
            <person name="Quirk P.G."/>
            <person name="Krulwich T.A."/>
        </authorList>
    </citation>
    <scope>NUCLEOTIDE SEQUENCE</scope>
</reference>
<feature type="domain" description="Glycosyltransferase 2-like" evidence="1">
    <location>
        <begin position="4"/>
        <end position="103"/>
    </location>
</feature>
<dbReference type="SUPFAM" id="SSF53448">
    <property type="entry name" value="Nucleotide-diphospho-sugar transferases"/>
    <property type="match status" value="1"/>
</dbReference>
<dbReference type="EMBL" id="UIDG01000156">
    <property type="protein sequence ID" value="SUS06075.1"/>
    <property type="molecule type" value="Genomic_DNA"/>
</dbReference>
<dbReference type="Pfam" id="PF00535">
    <property type="entry name" value="Glycos_transf_2"/>
    <property type="match status" value="1"/>
</dbReference>
<name>A0A380TC96_9ZZZZ</name>
<proteinExistence type="predicted"/>
<dbReference type="InterPro" id="IPR050834">
    <property type="entry name" value="Glycosyltransf_2"/>
</dbReference>
<dbReference type="PANTHER" id="PTHR43685:SF2">
    <property type="entry name" value="GLYCOSYLTRANSFERASE 2-LIKE DOMAIN-CONTAINING PROTEIN"/>
    <property type="match status" value="1"/>
</dbReference>
<gene>
    <name evidence="2" type="ORF">DF3PB_2390002</name>
</gene>
<dbReference type="AlphaFoldDB" id="A0A380TC96"/>
<dbReference type="Gene3D" id="3.90.550.10">
    <property type="entry name" value="Spore Coat Polysaccharide Biosynthesis Protein SpsA, Chain A"/>
    <property type="match status" value="1"/>
</dbReference>
<sequence>MQFSVLIATRNRPGLFERAIASVLANRDADFEVIVIDDGTEPPFREQLDRLEARLVAAESERVRFHHLPHRERGHGPSYVLNYAASRARGDYLCFLDDDDLWIDTGYLACATAILACSPPSPDLLFFDQVAFAKGRRLSRAIWLEDLGCRLRAVAPPDQNGAYEVTVGQLLTAASFCHVNTTIVRRSFYGEVGGFDQAIRYEGDRDFYLRAIDRASLIKYVPRLVAQHNVPDAHAKRNVSTAVSETEKLRDRLTGLEKAARDSRHVEIASYAREHRIYTLKRLAFAAYAANDLDQARTYAWRGLHIRFNIIWLFFTLYVSMRARSLKHFL</sequence>
<organism evidence="2">
    <name type="scientific">metagenome</name>
    <dbReference type="NCBI Taxonomy" id="256318"/>
    <lineage>
        <taxon>unclassified sequences</taxon>
        <taxon>metagenomes</taxon>
    </lineage>
</organism>
<dbReference type="PANTHER" id="PTHR43685">
    <property type="entry name" value="GLYCOSYLTRANSFERASE"/>
    <property type="match status" value="1"/>
</dbReference>
<evidence type="ECO:0000313" key="2">
    <source>
        <dbReference type="EMBL" id="SUS06075.1"/>
    </source>
</evidence>
<protein>
    <recommendedName>
        <fullName evidence="1">Glycosyltransferase 2-like domain-containing protein</fullName>
    </recommendedName>
</protein>
<evidence type="ECO:0000259" key="1">
    <source>
        <dbReference type="Pfam" id="PF00535"/>
    </source>
</evidence>